<evidence type="ECO:0000256" key="2">
    <source>
        <dbReference type="ARBA" id="ARBA00022448"/>
    </source>
</evidence>
<keyword evidence="4" id="KW-0653">Protein transport</keyword>
<keyword evidence="3" id="KW-0963">Cytoplasm</keyword>
<dbReference type="PROSITE" id="PS50219">
    <property type="entry name" value="CNH"/>
    <property type="match status" value="1"/>
</dbReference>
<reference evidence="6 7" key="1">
    <citation type="submission" date="2013-12" db="EMBL/GenBank/DDBJ databases">
        <title>Draft genome of the parsitic nematode Ancylostoma duodenale.</title>
        <authorList>
            <person name="Mitreva M."/>
        </authorList>
    </citation>
    <scope>NUCLEOTIDE SEQUENCE [LARGE SCALE GENOMIC DNA]</scope>
    <source>
        <strain evidence="6 7">Zhejiang</strain>
    </source>
</reference>
<dbReference type="Pfam" id="PF00780">
    <property type="entry name" value="CNH"/>
    <property type="match status" value="1"/>
</dbReference>
<dbReference type="PANTHER" id="PTHR12894:SF27">
    <property type="entry name" value="TRANSFORMING GROWTH FACTOR-BETA RECEPTOR-ASSOCIATED PROTEIN 1"/>
    <property type="match status" value="1"/>
</dbReference>
<keyword evidence="7" id="KW-1185">Reference proteome</keyword>
<dbReference type="GO" id="GO:0005737">
    <property type="term" value="C:cytoplasm"/>
    <property type="evidence" value="ECO:0007669"/>
    <property type="project" value="UniProtKB-SubCell"/>
</dbReference>
<keyword evidence="2" id="KW-0813">Transport</keyword>
<dbReference type="GO" id="GO:0034058">
    <property type="term" value="P:endosomal vesicle fusion"/>
    <property type="evidence" value="ECO:0007669"/>
    <property type="project" value="TreeGrafter"/>
</dbReference>
<dbReference type="AlphaFoldDB" id="A0A0C2FZM9"/>
<dbReference type="InterPro" id="IPR032914">
    <property type="entry name" value="Vam6/VPS39/TRAP1"/>
</dbReference>
<evidence type="ECO:0000313" key="7">
    <source>
        <dbReference type="Proteomes" id="UP000054047"/>
    </source>
</evidence>
<comment type="subcellular location">
    <subcellularLocation>
        <location evidence="1">Cytoplasm</location>
    </subcellularLocation>
</comment>
<dbReference type="SUPFAM" id="SSF101898">
    <property type="entry name" value="NHL repeat"/>
    <property type="match status" value="1"/>
</dbReference>
<evidence type="ECO:0000256" key="1">
    <source>
        <dbReference type="ARBA" id="ARBA00004496"/>
    </source>
</evidence>
<sequence length="338" mass="37792">MMLTRRPSSFSEQSCLLVLSTPNNLTIHTTCVFDDYLLIGAQSGLFFTYIHSPRVPVRIGGFNSVPAMECLPDLNILALVMDHRRTLALLPLSALKSELQAVQPSLRADILGGYDNLHAIAYHQQDGNRYLCAASSTKIHILKYNSARDVIETSEPAMCLTSSARGLYFGSDSFYFAQLGRGDPVPVRLADSSVADYPIALLTIREDEVLLAYQNYGLFVNSRGEKTRKETVEWEQMPMEFVYTAPYLYVVHYDSIEIMQVAEYTGPDSSTILDEREVYECRNAHVVCCRPNGDVYISISNTDSVEVHRFNATNSKRSAVKRKGLSAATFDKRSKVAL</sequence>
<name>A0A0C2FZM9_9BILA</name>
<accession>A0A0C2FZM9</accession>
<organism evidence="6 7">
    <name type="scientific">Ancylostoma duodenale</name>
    <dbReference type="NCBI Taxonomy" id="51022"/>
    <lineage>
        <taxon>Eukaryota</taxon>
        <taxon>Metazoa</taxon>
        <taxon>Ecdysozoa</taxon>
        <taxon>Nematoda</taxon>
        <taxon>Chromadorea</taxon>
        <taxon>Rhabditida</taxon>
        <taxon>Rhabditina</taxon>
        <taxon>Rhabditomorpha</taxon>
        <taxon>Strongyloidea</taxon>
        <taxon>Ancylostomatidae</taxon>
        <taxon>Ancylostomatinae</taxon>
        <taxon>Ancylostoma</taxon>
    </lineage>
</organism>
<dbReference type="SMART" id="SM00036">
    <property type="entry name" value="CNH"/>
    <property type="match status" value="1"/>
</dbReference>
<dbReference type="PANTHER" id="PTHR12894">
    <property type="entry name" value="CNH DOMAIN CONTAINING"/>
    <property type="match status" value="1"/>
</dbReference>
<proteinExistence type="predicted"/>
<dbReference type="InterPro" id="IPR001180">
    <property type="entry name" value="CNH_dom"/>
</dbReference>
<dbReference type="Proteomes" id="UP000054047">
    <property type="component" value="Unassembled WGS sequence"/>
</dbReference>
<dbReference type="OrthoDB" id="5919042at2759"/>
<dbReference type="EMBL" id="KN739758">
    <property type="protein sequence ID" value="KIH54080.1"/>
    <property type="molecule type" value="Genomic_DNA"/>
</dbReference>
<feature type="domain" description="CNH" evidence="5">
    <location>
        <begin position="24"/>
        <end position="287"/>
    </location>
</feature>
<evidence type="ECO:0000256" key="4">
    <source>
        <dbReference type="ARBA" id="ARBA00022927"/>
    </source>
</evidence>
<evidence type="ECO:0000313" key="6">
    <source>
        <dbReference type="EMBL" id="KIH54080.1"/>
    </source>
</evidence>
<evidence type="ECO:0000256" key="3">
    <source>
        <dbReference type="ARBA" id="ARBA00022490"/>
    </source>
</evidence>
<dbReference type="GO" id="GO:0015031">
    <property type="term" value="P:protein transport"/>
    <property type="evidence" value="ECO:0007669"/>
    <property type="project" value="UniProtKB-KW"/>
</dbReference>
<dbReference type="GO" id="GO:0016020">
    <property type="term" value="C:membrane"/>
    <property type="evidence" value="ECO:0007669"/>
    <property type="project" value="TreeGrafter"/>
</dbReference>
<gene>
    <name evidence="6" type="ORF">ANCDUO_15775</name>
</gene>
<evidence type="ECO:0000259" key="5">
    <source>
        <dbReference type="PROSITE" id="PS50219"/>
    </source>
</evidence>
<dbReference type="GO" id="GO:0006914">
    <property type="term" value="P:autophagy"/>
    <property type="evidence" value="ECO:0007669"/>
    <property type="project" value="TreeGrafter"/>
</dbReference>
<protein>
    <submittedName>
        <fullName evidence="6">CNH domain protein</fullName>
    </submittedName>
</protein>